<evidence type="ECO:0000313" key="8">
    <source>
        <dbReference type="Proteomes" id="UP000298416"/>
    </source>
</evidence>
<name>A0A8X8WL05_SALSN</name>
<dbReference type="GO" id="GO:0019203">
    <property type="term" value="F:carbohydrate phosphatase activity"/>
    <property type="evidence" value="ECO:0007669"/>
    <property type="project" value="InterPro"/>
</dbReference>
<evidence type="ECO:0000256" key="2">
    <source>
        <dbReference type="ARBA" id="ARBA00022912"/>
    </source>
</evidence>
<dbReference type="InterPro" id="IPR014756">
    <property type="entry name" value="Ig_E-set"/>
</dbReference>
<dbReference type="CDD" id="cd02859">
    <property type="entry name" value="E_set_AMPKbeta_like_N"/>
    <property type="match status" value="1"/>
</dbReference>
<evidence type="ECO:0000313" key="7">
    <source>
        <dbReference type="EMBL" id="KAG6395949.1"/>
    </source>
</evidence>
<feature type="domain" description="Tyrosine-protein phosphatase" evidence="5">
    <location>
        <begin position="219"/>
        <end position="375"/>
    </location>
</feature>
<feature type="domain" description="PDZ" evidence="6">
    <location>
        <begin position="72"/>
        <end position="161"/>
    </location>
</feature>
<feature type="transmembrane region" description="Helical" evidence="4">
    <location>
        <begin position="471"/>
        <end position="495"/>
    </location>
</feature>
<organism evidence="7">
    <name type="scientific">Salvia splendens</name>
    <name type="common">Scarlet sage</name>
    <dbReference type="NCBI Taxonomy" id="180675"/>
    <lineage>
        <taxon>Eukaryota</taxon>
        <taxon>Viridiplantae</taxon>
        <taxon>Streptophyta</taxon>
        <taxon>Embryophyta</taxon>
        <taxon>Tracheophyta</taxon>
        <taxon>Spermatophyta</taxon>
        <taxon>Magnoliopsida</taxon>
        <taxon>eudicotyledons</taxon>
        <taxon>Gunneridae</taxon>
        <taxon>Pentapetalae</taxon>
        <taxon>asterids</taxon>
        <taxon>lamiids</taxon>
        <taxon>Lamiales</taxon>
        <taxon>Lamiaceae</taxon>
        <taxon>Nepetoideae</taxon>
        <taxon>Mentheae</taxon>
        <taxon>Salviinae</taxon>
        <taxon>Salvia</taxon>
        <taxon>Salvia subgen. Calosphace</taxon>
        <taxon>core Calosphace</taxon>
    </lineage>
</organism>
<dbReference type="PANTHER" id="PTHR47661:SF2">
    <property type="entry name" value="PHOSPHOGLUCAN PHOSPHATASE LSF1, CHLOROPLASTIC"/>
    <property type="match status" value="1"/>
</dbReference>
<keyword evidence="4" id="KW-0812">Transmembrane</keyword>
<dbReference type="Pfam" id="PF00782">
    <property type="entry name" value="DSPc"/>
    <property type="match status" value="1"/>
</dbReference>
<dbReference type="PROSITE" id="PS50106">
    <property type="entry name" value="PDZ"/>
    <property type="match status" value="1"/>
</dbReference>
<evidence type="ECO:0000259" key="6">
    <source>
        <dbReference type="PROSITE" id="PS50106"/>
    </source>
</evidence>
<evidence type="ECO:0000256" key="1">
    <source>
        <dbReference type="ARBA" id="ARBA00022801"/>
    </source>
</evidence>
<reference evidence="7" key="2">
    <citation type="submission" date="2020-08" db="EMBL/GenBank/DDBJ databases">
        <title>Plant Genome Project.</title>
        <authorList>
            <person name="Zhang R.-G."/>
        </authorList>
    </citation>
    <scope>NUCLEOTIDE SEQUENCE</scope>
    <source>
        <strain evidence="7">Huo1</strain>
        <tissue evidence="7">Leaf</tissue>
    </source>
</reference>
<dbReference type="EMBL" id="PNBA02000016">
    <property type="protein sequence ID" value="KAG6395949.1"/>
    <property type="molecule type" value="Genomic_DNA"/>
</dbReference>
<evidence type="ECO:0000259" key="5">
    <source>
        <dbReference type="PROSITE" id="PS50054"/>
    </source>
</evidence>
<reference evidence="7" key="1">
    <citation type="submission" date="2018-01" db="EMBL/GenBank/DDBJ databases">
        <authorList>
            <person name="Mao J.F."/>
        </authorList>
    </citation>
    <scope>NUCLEOTIDE SEQUENCE</scope>
    <source>
        <strain evidence="7">Huo1</strain>
        <tissue evidence="7">Leaf</tissue>
    </source>
</reference>
<gene>
    <name evidence="7" type="ORF">SASPL_142083</name>
</gene>
<dbReference type="PANTHER" id="PTHR47661">
    <property type="entry name" value="PHOSPHOGLUCAN PHOSPHATASE LSF1, CHLOROPLASTIC"/>
    <property type="match status" value="1"/>
</dbReference>
<dbReference type="InterPro" id="IPR001478">
    <property type="entry name" value="PDZ"/>
</dbReference>
<keyword evidence="2" id="KW-0904">Protein phosphatase</keyword>
<evidence type="ECO:0008006" key="9">
    <source>
        <dbReference type="Google" id="ProtNLM"/>
    </source>
</evidence>
<keyword evidence="4" id="KW-0472">Membrane</keyword>
<keyword evidence="4" id="KW-1133">Transmembrane helix</keyword>
<dbReference type="Pfam" id="PF16561">
    <property type="entry name" value="AMPK1_CBM"/>
    <property type="match status" value="1"/>
</dbReference>
<dbReference type="GO" id="GO:0043036">
    <property type="term" value="C:starch grain"/>
    <property type="evidence" value="ECO:0007669"/>
    <property type="project" value="TreeGrafter"/>
</dbReference>
<dbReference type="Gene3D" id="3.90.190.10">
    <property type="entry name" value="Protein tyrosine phosphatase superfamily"/>
    <property type="match status" value="1"/>
</dbReference>
<dbReference type="InterPro" id="IPR000340">
    <property type="entry name" value="Dual-sp_phosphatase_cat-dom"/>
</dbReference>
<sequence>MWSLQLSNCRGFEQSQFASAGFSSARWEPRRSSAAVIRSSFWGGGLELCDAEARARRRQRLLARRSSRVFAELKMNLNEYMVTLEKPLGIRFAKSADGKVFVHALQKGGNAEKSRIIMVGDTLKKAGGSGGNLVEIKDVGDAESLTKEKSGAYSLVLERPFAPFPIHQLHLMDDIDILFTDEASENAEWGHGNFPLEEYAQALERSKEELYYNHSLGMRYSKITEQIYVGSCIQTIEDVQTLSTAAGVTAVLNFQSTPEAANWGLDPNSINESCQNSNILMVNYPIRDADSFDMRKKLPFCVGVLLRLLKKNHRVYVTCTTGLDRSPACVIAYLHWMTDTSLHAAYNFVTGLHSCRPDRPAIAWATWDLIAMVENGSHDGPATHAVTFVWNGNEVSGLLLSKQTYENKQMGSVGKKYIWWEISLRTGKSQSRRPIKVAQDMKLKLDFLKGKHAYLWNLSRGYSCWSVPGRLLASITLMALNSPFTVFVVTVVYYYKFITNGDWRHSTFSPIERDQSGNLNNVIVVGDTASVKPTIQPQNKVWKICFKKRLKHCEGHREAID</sequence>
<keyword evidence="8" id="KW-1185">Reference proteome</keyword>
<proteinExistence type="predicted"/>
<protein>
    <recommendedName>
        <fullName evidence="9">Tyrosine-protein phosphatase domain-containing protein</fullName>
    </recommendedName>
</protein>
<keyword evidence="3" id="KW-0119">Carbohydrate metabolism</keyword>
<dbReference type="InterPro" id="IPR032640">
    <property type="entry name" value="AMPK1_CBM"/>
</dbReference>
<dbReference type="PROSITE" id="PS50054">
    <property type="entry name" value="TYR_PHOSPHATASE_DUAL"/>
    <property type="match status" value="1"/>
</dbReference>
<dbReference type="Proteomes" id="UP000298416">
    <property type="component" value="Unassembled WGS sequence"/>
</dbReference>
<dbReference type="InterPro" id="IPR045204">
    <property type="entry name" value="DSP_laforin-like"/>
</dbReference>
<dbReference type="CDD" id="cd14526">
    <property type="entry name" value="DSP_laforin-like"/>
    <property type="match status" value="1"/>
</dbReference>
<dbReference type="SUPFAM" id="SSF52799">
    <property type="entry name" value="(Phosphotyrosine protein) phosphatases II"/>
    <property type="match status" value="1"/>
</dbReference>
<keyword evidence="1" id="KW-0378">Hydrolase</keyword>
<dbReference type="Gene3D" id="2.60.40.10">
    <property type="entry name" value="Immunoglobulins"/>
    <property type="match status" value="1"/>
</dbReference>
<dbReference type="SUPFAM" id="SSF81296">
    <property type="entry name" value="E set domains"/>
    <property type="match status" value="1"/>
</dbReference>
<evidence type="ECO:0000256" key="4">
    <source>
        <dbReference type="SAM" id="Phobius"/>
    </source>
</evidence>
<dbReference type="SMART" id="SM00195">
    <property type="entry name" value="DSPc"/>
    <property type="match status" value="1"/>
</dbReference>
<dbReference type="GO" id="GO:0005983">
    <property type="term" value="P:starch catabolic process"/>
    <property type="evidence" value="ECO:0007669"/>
    <property type="project" value="TreeGrafter"/>
</dbReference>
<dbReference type="InterPro" id="IPR020422">
    <property type="entry name" value="TYR_PHOSPHATASE_DUAL_dom"/>
</dbReference>
<dbReference type="GO" id="GO:0009507">
    <property type="term" value="C:chloroplast"/>
    <property type="evidence" value="ECO:0007669"/>
    <property type="project" value="TreeGrafter"/>
</dbReference>
<evidence type="ECO:0000256" key="3">
    <source>
        <dbReference type="ARBA" id="ARBA00023277"/>
    </source>
</evidence>
<dbReference type="InterPro" id="IPR013783">
    <property type="entry name" value="Ig-like_fold"/>
</dbReference>
<dbReference type="InterPro" id="IPR029021">
    <property type="entry name" value="Prot-tyrosine_phosphatase-like"/>
</dbReference>
<comment type="caution">
    <text evidence="7">The sequence shown here is derived from an EMBL/GenBank/DDBJ whole genome shotgun (WGS) entry which is preliminary data.</text>
</comment>
<dbReference type="AlphaFoldDB" id="A0A8X8WL05"/>
<dbReference type="GO" id="GO:0004721">
    <property type="term" value="F:phosphoprotein phosphatase activity"/>
    <property type="evidence" value="ECO:0007669"/>
    <property type="project" value="UniProtKB-KW"/>
</dbReference>
<accession>A0A8X8WL05</accession>